<dbReference type="SUPFAM" id="SSF50692">
    <property type="entry name" value="ADC-like"/>
    <property type="match status" value="1"/>
</dbReference>
<feature type="domain" description="4Fe-4S Mo/W bis-MGD-type" evidence="9">
    <location>
        <begin position="14"/>
        <end position="73"/>
    </location>
</feature>
<dbReference type="CDD" id="cd00508">
    <property type="entry name" value="MopB_CT_Fdh-Nap-like"/>
    <property type="match status" value="1"/>
</dbReference>
<dbReference type="InterPro" id="IPR006478">
    <property type="entry name" value="Formate_DH_asu"/>
</dbReference>
<dbReference type="PANTHER" id="PTHR43598">
    <property type="entry name" value="TUNGSTEN-CONTAINING FORMYLMETHANOFURAN DEHYDROGENASE 2 SUBUNIT B"/>
    <property type="match status" value="1"/>
</dbReference>
<keyword evidence="7" id="KW-0408">Iron</keyword>
<dbReference type="PROSITE" id="PS51669">
    <property type="entry name" value="4FE4S_MOW_BIS_MGD"/>
    <property type="match status" value="1"/>
</dbReference>
<evidence type="ECO:0000313" key="10">
    <source>
        <dbReference type="EMBL" id="BAD86265.1"/>
    </source>
</evidence>
<evidence type="ECO:0000313" key="11">
    <source>
        <dbReference type="Proteomes" id="UP000000536"/>
    </source>
</evidence>
<reference evidence="10 11" key="1">
    <citation type="journal article" date="2005" name="Genome Res.">
        <title>Complete genome sequence of the hyperthermophilic archaeon Thermococcus kodakaraensis KOD1 and comparison with Pyrococcus genomes.</title>
        <authorList>
            <person name="Fukui T."/>
            <person name="Atomi H."/>
            <person name="Kanai T."/>
            <person name="Matsumi R."/>
            <person name="Fujiwara S."/>
            <person name="Imanaka T."/>
        </authorList>
    </citation>
    <scope>NUCLEOTIDE SEQUENCE [LARGE SCALE GENOMIC DNA]</scope>
    <source>
        <strain evidence="11">ATCC BAA-918 / JCM 12380 / KOD1</strain>
    </source>
</reference>
<dbReference type="Gene3D" id="3.40.50.740">
    <property type="match status" value="1"/>
</dbReference>
<dbReference type="InterPro" id="IPR006963">
    <property type="entry name" value="Mopterin_OxRdtase_4Fe-4S_dom"/>
</dbReference>
<dbReference type="NCBIfam" id="TIGR01591">
    <property type="entry name" value="Fdh-alpha"/>
    <property type="match status" value="1"/>
</dbReference>
<comment type="subcellular location">
    <subcellularLocation>
        <location evidence="2">Cell envelope</location>
    </subcellularLocation>
</comment>
<comment type="cofactor">
    <cofactor evidence="1">
        <name>[4Fe-4S] cluster</name>
        <dbReference type="ChEBI" id="CHEBI:49883"/>
    </cofactor>
</comment>
<dbReference type="FunFam" id="3.40.228.10:FF:000002">
    <property type="entry name" value="Formate dehydrogenase subunit alpha"/>
    <property type="match status" value="1"/>
</dbReference>
<dbReference type="InterPro" id="IPR006657">
    <property type="entry name" value="MoPterin_dinucl-bd_dom"/>
</dbReference>
<name>Q5JHW0_THEKO</name>
<evidence type="ECO:0000256" key="2">
    <source>
        <dbReference type="ARBA" id="ARBA00004196"/>
    </source>
</evidence>
<dbReference type="GO" id="GO:0051539">
    <property type="term" value="F:4 iron, 4 sulfur cluster binding"/>
    <property type="evidence" value="ECO:0007669"/>
    <property type="project" value="UniProtKB-KW"/>
</dbReference>
<dbReference type="SUPFAM" id="SSF53706">
    <property type="entry name" value="Formate dehydrogenase/DMSO reductase, domains 1-3"/>
    <property type="match status" value="1"/>
</dbReference>
<dbReference type="GO" id="GO:0015942">
    <property type="term" value="P:formate metabolic process"/>
    <property type="evidence" value="ECO:0007669"/>
    <property type="project" value="InterPro"/>
</dbReference>
<dbReference type="HOGENOM" id="CLU_000422_4_0_2"/>
<dbReference type="AlphaFoldDB" id="Q5JHW0"/>
<dbReference type="GO" id="GO:0046872">
    <property type="term" value="F:metal ion binding"/>
    <property type="evidence" value="ECO:0007669"/>
    <property type="project" value="UniProtKB-KW"/>
</dbReference>
<evidence type="ECO:0000256" key="6">
    <source>
        <dbReference type="ARBA" id="ARBA00023002"/>
    </source>
</evidence>
<evidence type="ECO:0000256" key="1">
    <source>
        <dbReference type="ARBA" id="ARBA00001966"/>
    </source>
</evidence>
<evidence type="ECO:0000259" key="9">
    <source>
        <dbReference type="PROSITE" id="PS51669"/>
    </source>
</evidence>
<dbReference type="Proteomes" id="UP000000536">
    <property type="component" value="Chromosome"/>
</dbReference>
<evidence type="ECO:0000256" key="4">
    <source>
        <dbReference type="ARBA" id="ARBA00022485"/>
    </source>
</evidence>
<keyword evidence="6" id="KW-0560">Oxidoreductase</keyword>
<dbReference type="KEGG" id="tko:TK2076"/>
<dbReference type="GO" id="GO:0043546">
    <property type="term" value="F:molybdopterin cofactor binding"/>
    <property type="evidence" value="ECO:0007669"/>
    <property type="project" value="InterPro"/>
</dbReference>
<dbReference type="PATRIC" id="fig|69014.16.peg.2031"/>
<dbReference type="EnsemblBacteria" id="BAD86265">
    <property type="protein sequence ID" value="BAD86265"/>
    <property type="gene ID" value="TK2076"/>
</dbReference>
<gene>
    <name evidence="10" type="ordered locus">TK2076</name>
</gene>
<dbReference type="InParanoid" id="Q5JHW0"/>
<evidence type="ECO:0000256" key="8">
    <source>
        <dbReference type="ARBA" id="ARBA00023014"/>
    </source>
</evidence>
<accession>Q5JHW0</accession>
<dbReference type="PANTHER" id="PTHR43598:SF5">
    <property type="entry name" value="DMSO REDUCTASE CHAIN A"/>
    <property type="match status" value="1"/>
</dbReference>
<dbReference type="PIRSF" id="PIRSF000144">
    <property type="entry name" value="CbbBc"/>
    <property type="match status" value="1"/>
</dbReference>
<dbReference type="EMBL" id="AP006878">
    <property type="protein sequence ID" value="BAD86265.1"/>
    <property type="molecule type" value="Genomic_DNA"/>
</dbReference>
<dbReference type="Pfam" id="PF00384">
    <property type="entry name" value="Molybdopterin"/>
    <property type="match status" value="1"/>
</dbReference>
<evidence type="ECO:0000256" key="3">
    <source>
        <dbReference type="ARBA" id="ARBA00010312"/>
    </source>
</evidence>
<dbReference type="Gene3D" id="3.40.228.10">
    <property type="entry name" value="Dimethylsulfoxide Reductase, domain 2"/>
    <property type="match status" value="1"/>
</dbReference>
<keyword evidence="8" id="KW-0411">Iron-sulfur</keyword>
<dbReference type="GO" id="GO:0008863">
    <property type="term" value="F:formate dehydrogenase (NAD+) activity"/>
    <property type="evidence" value="ECO:0007669"/>
    <property type="project" value="InterPro"/>
</dbReference>
<dbReference type="SMART" id="SM00926">
    <property type="entry name" value="Molybdop_Fe4S4"/>
    <property type="match status" value="1"/>
</dbReference>
<dbReference type="InterPro" id="IPR009010">
    <property type="entry name" value="Asp_de-COase-like_dom_sf"/>
</dbReference>
<dbReference type="InterPro" id="IPR006656">
    <property type="entry name" value="Mopterin_OxRdtase"/>
</dbReference>
<dbReference type="FunCoup" id="Q5JHW0">
    <property type="interactions" value="161"/>
</dbReference>
<keyword evidence="11" id="KW-1185">Reference proteome</keyword>
<evidence type="ECO:0000256" key="5">
    <source>
        <dbReference type="ARBA" id="ARBA00022723"/>
    </source>
</evidence>
<keyword evidence="5" id="KW-0479">Metal-binding</keyword>
<keyword evidence="4" id="KW-0004">4Fe-4S</keyword>
<organism evidence="10 11">
    <name type="scientific">Thermococcus kodakarensis (strain ATCC BAA-918 / JCM 12380 / KOD1)</name>
    <name type="common">Pyrococcus kodakaraensis (strain KOD1)</name>
    <dbReference type="NCBI Taxonomy" id="69014"/>
    <lineage>
        <taxon>Archaea</taxon>
        <taxon>Methanobacteriati</taxon>
        <taxon>Methanobacteriota</taxon>
        <taxon>Thermococci</taxon>
        <taxon>Thermococcales</taxon>
        <taxon>Thermococcaceae</taxon>
        <taxon>Thermococcus</taxon>
    </lineage>
</organism>
<dbReference type="Gene3D" id="2.40.40.20">
    <property type="match status" value="1"/>
</dbReference>
<comment type="similarity">
    <text evidence="3">Belongs to the prokaryotic molybdopterin-containing oxidoreductase family.</text>
</comment>
<proteinExistence type="inferred from homology"/>
<evidence type="ECO:0000256" key="7">
    <source>
        <dbReference type="ARBA" id="ARBA00023004"/>
    </source>
</evidence>
<dbReference type="CDD" id="cd02753">
    <property type="entry name" value="MopB_Formate-Dh-H"/>
    <property type="match status" value="1"/>
</dbReference>
<sequence length="721" mass="80097">MMYSAMMEVLRMDEKLVPVVCPYCGVGCRLYIRSSDGHPLGIEYANDIPGISNENGKLCPKGNAVLEYVLARDRLKKPLKAKEQGKFVEISWSQAIKEVAERLKEYSKDDPNSMMFFGSAKTFNEPNYLIQKLARMLGTNNVDHCARLCHASTVSGLKAVFGAGAMTNTYRDIEEANVIFIIGHNFAETHPVGFRYVLKAKERGAKVIVADPRFTRTAWFADIYLQHYPGTDIALINGLIHVIIEERLYDEKFVRERCTGFDELAKTVEKFTPGYVEKITGVPADLIVQAARTFATGGKGVITWAMGITQHTHGHDNVRLLATLSAICGYQGREGCGVSPMRGQNNVQGACDLGVLPNVFPGYKAVSDPEGRKFFEEFWGTELSGEVGLTVIEAAHAIEKGKVRAYYVMGENPVISDANTNHVIKALHKLEFMVVQDIVPTPTMEFADIVLPAAAMLENEGSLTNTERRVQWSFQAINPPGEARPDWWIVSEIGKAAGFTGDGPKGFNYSGPEDILREVNACTPQYRGITPERLKANLAGIHWPCPSEDHPGTRVLYKERFLTSDGKAHLAAVEYRGPAETPDEDYPFLLTTVRYVGHYHTLTMTGRSRALVKRWPEPLAEIHPEDAERLGIKTGDWVKIVTRRGEYPIRAKVTRTVKKGVIAVPWHWGANVVTNDALDPVAKIPETKACACKVVKITEEEARELMKKVPPVIPEIEIVRG</sequence>
<dbReference type="STRING" id="69014.TK2076"/>
<dbReference type="Pfam" id="PF01568">
    <property type="entry name" value="Molydop_binding"/>
    <property type="match status" value="1"/>
</dbReference>
<protein>
    <submittedName>
        <fullName evidence="10">Probable formate dehydrogenase, alpha subunit</fullName>
    </submittedName>
</protein>
<dbReference type="Pfam" id="PF04879">
    <property type="entry name" value="Molybdop_Fe4S4"/>
    <property type="match status" value="1"/>
</dbReference>
<dbReference type="Gene3D" id="2.20.25.90">
    <property type="entry name" value="ADC-like domains"/>
    <property type="match status" value="1"/>
</dbReference>
<dbReference type="InterPro" id="IPR041924">
    <property type="entry name" value="Formate_Dh-H_N"/>
</dbReference>
<dbReference type="PhylomeDB" id="Q5JHW0"/>
<dbReference type="eggNOG" id="arCOG01491">
    <property type="taxonomic scope" value="Archaea"/>
</dbReference>